<dbReference type="EMBL" id="LAZR01016394">
    <property type="protein sequence ID" value="KKM04710.1"/>
    <property type="molecule type" value="Genomic_DNA"/>
</dbReference>
<sequence>VGSSVPRGFSRYYILELLKKKPHTGKEIIDTAVKQSEGIWKPSPGLVYPLLGRLLDEGLIEESNSGKYQITRKGKATADDDDKLFLPTGIVSNGNNQLLVTDTFNNRIRVIDETDGSFDDSFGTSGVQGDLEFFRPVYMNHSTSNDRIAISDSRRPRVAVVDGTTFAFIANVEEPPGGFHTPNGIQFNSATDWAYTDLVRGIIDQYEADAVTFESSLGTPGTDPSVPTQLFYPGSGNGVEVGGDPIFADTRNNKIKRFDGTIFEEGNFVAGTGDGELYWPDSVTGFFDSVHYNLVVNTRNNRIDVFDENWDVQSTFGFPA</sequence>
<dbReference type="Pfam" id="PF03551">
    <property type="entry name" value="PadR"/>
    <property type="match status" value="1"/>
</dbReference>
<dbReference type="Gene3D" id="1.10.10.10">
    <property type="entry name" value="Winged helix-like DNA-binding domain superfamily/Winged helix DNA-binding domain"/>
    <property type="match status" value="1"/>
</dbReference>
<dbReference type="InterPro" id="IPR011042">
    <property type="entry name" value="6-blade_b-propeller_TolB-like"/>
</dbReference>
<protein>
    <recommendedName>
        <fullName evidence="1">Transcription regulator PadR N-terminal domain-containing protein</fullName>
    </recommendedName>
</protein>
<evidence type="ECO:0000313" key="2">
    <source>
        <dbReference type="EMBL" id="KKM04710.1"/>
    </source>
</evidence>
<gene>
    <name evidence="2" type="ORF">LCGC14_1761520</name>
</gene>
<dbReference type="InterPro" id="IPR036390">
    <property type="entry name" value="WH_DNA-bd_sf"/>
</dbReference>
<accession>A0A0F9H0X6</accession>
<dbReference type="SUPFAM" id="SSF101898">
    <property type="entry name" value="NHL repeat"/>
    <property type="match status" value="1"/>
</dbReference>
<dbReference type="InterPro" id="IPR005149">
    <property type="entry name" value="Tscrpt_reg_PadR_N"/>
</dbReference>
<dbReference type="SUPFAM" id="SSF46785">
    <property type="entry name" value="Winged helix' DNA-binding domain"/>
    <property type="match status" value="1"/>
</dbReference>
<dbReference type="PANTHER" id="PTHR43252">
    <property type="entry name" value="TRANSCRIPTIONAL REGULATOR YQJI"/>
    <property type="match status" value="1"/>
</dbReference>
<dbReference type="Gene3D" id="2.120.10.30">
    <property type="entry name" value="TolB, C-terminal domain"/>
    <property type="match status" value="1"/>
</dbReference>
<comment type="caution">
    <text evidence="2">The sequence shown here is derived from an EMBL/GenBank/DDBJ whole genome shotgun (WGS) entry which is preliminary data.</text>
</comment>
<dbReference type="InterPro" id="IPR036388">
    <property type="entry name" value="WH-like_DNA-bd_sf"/>
</dbReference>
<feature type="domain" description="Transcription regulator PadR N-terminal" evidence="1">
    <location>
        <begin position="14"/>
        <end position="77"/>
    </location>
</feature>
<evidence type="ECO:0000259" key="1">
    <source>
        <dbReference type="Pfam" id="PF03551"/>
    </source>
</evidence>
<proteinExistence type="predicted"/>
<dbReference type="AlphaFoldDB" id="A0A0F9H0X6"/>
<name>A0A0F9H0X6_9ZZZZ</name>
<organism evidence="2">
    <name type="scientific">marine sediment metagenome</name>
    <dbReference type="NCBI Taxonomy" id="412755"/>
    <lineage>
        <taxon>unclassified sequences</taxon>
        <taxon>metagenomes</taxon>
        <taxon>ecological metagenomes</taxon>
    </lineage>
</organism>
<reference evidence="2" key="1">
    <citation type="journal article" date="2015" name="Nature">
        <title>Complex archaea that bridge the gap between prokaryotes and eukaryotes.</title>
        <authorList>
            <person name="Spang A."/>
            <person name="Saw J.H."/>
            <person name="Jorgensen S.L."/>
            <person name="Zaremba-Niedzwiedzka K."/>
            <person name="Martijn J."/>
            <person name="Lind A.E."/>
            <person name="van Eijk R."/>
            <person name="Schleper C."/>
            <person name="Guy L."/>
            <person name="Ettema T.J."/>
        </authorList>
    </citation>
    <scope>NUCLEOTIDE SEQUENCE</scope>
</reference>
<dbReference type="PANTHER" id="PTHR43252:SF5">
    <property type="entry name" value="TRANSCRIPTIONAL REGULATOR, PADR-LIKE FAMILY"/>
    <property type="match status" value="1"/>
</dbReference>
<feature type="non-terminal residue" evidence="2">
    <location>
        <position position="1"/>
    </location>
</feature>